<dbReference type="Pfam" id="PF13231">
    <property type="entry name" value="PMT_2"/>
    <property type="match status" value="1"/>
</dbReference>
<keyword evidence="4" id="KW-0808">Transferase</keyword>
<proteinExistence type="predicted"/>
<evidence type="ECO:0000256" key="6">
    <source>
        <dbReference type="ARBA" id="ARBA00022989"/>
    </source>
</evidence>
<comment type="caution">
    <text evidence="10">The sequence shown here is derived from an EMBL/GenBank/DDBJ whole genome shotgun (WGS) entry which is preliminary data.</text>
</comment>
<feature type="transmembrane region" description="Helical" evidence="8">
    <location>
        <begin position="313"/>
        <end position="333"/>
    </location>
</feature>
<organism evidence="10 11">
    <name type="scientific">Anabaena catenula FACHB-362</name>
    <dbReference type="NCBI Taxonomy" id="2692877"/>
    <lineage>
        <taxon>Bacteria</taxon>
        <taxon>Bacillati</taxon>
        <taxon>Cyanobacteriota</taxon>
        <taxon>Cyanophyceae</taxon>
        <taxon>Nostocales</taxon>
        <taxon>Nostocaceae</taxon>
        <taxon>Anabaena</taxon>
    </lineage>
</organism>
<feature type="transmembrane region" description="Helical" evidence="8">
    <location>
        <begin position="246"/>
        <end position="264"/>
    </location>
</feature>
<comment type="subcellular location">
    <subcellularLocation>
        <location evidence="1">Cell membrane</location>
        <topology evidence="1">Multi-pass membrane protein</topology>
    </subcellularLocation>
</comment>
<evidence type="ECO:0000313" key="11">
    <source>
        <dbReference type="Proteomes" id="UP000660381"/>
    </source>
</evidence>
<protein>
    <submittedName>
        <fullName evidence="10">Glycosyltransferase family 39 protein</fullName>
    </submittedName>
</protein>
<reference evidence="10 11" key="1">
    <citation type="journal article" date="2020" name="ISME J.">
        <title>Comparative genomics reveals insights into cyanobacterial evolution and habitat adaptation.</title>
        <authorList>
            <person name="Chen M.Y."/>
            <person name="Teng W.K."/>
            <person name="Zhao L."/>
            <person name="Hu C.X."/>
            <person name="Zhou Y.K."/>
            <person name="Han B.P."/>
            <person name="Song L.R."/>
            <person name="Shu W.S."/>
        </authorList>
    </citation>
    <scope>NUCLEOTIDE SEQUENCE [LARGE SCALE GENOMIC DNA]</scope>
    <source>
        <strain evidence="10 11">FACHB-362</strain>
    </source>
</reference>
<keyword evidence="2" id="KW-1003">Cell membrane</keyword>
<accession>A0ABR8J5K0</accession>
<keyword evidence="5 8" id="KW-0812">Transmembrane</keyword>
<dbReference type="Proteomes" id="UP000660381">
    <property type="component" value="Unassembled WGS sequence"/>
</dbReference>
<dbReference type="InterPro" id="IPR038731">
    <property type="entry name" value="RgtA/B/C-like"/>
</dbReference>
<gene>
    <name evidence="10" type="ORF">H6G68_14450</name>
</gene>
<dbReference type="EMBL" id="JACJTQ010000020">
    <property type="protein sequence ID" value="MBD2692938.1"/>
    <property type="molecule type" value="Genomic_DNA"/>
</dbReference>
<evidence type="ECO:0000256" key="2">
    <source>
        <dbReference type="ARBA" id="ARBA00022475"/>
    </source>
</evidence>
<feature type="transmembrane region" description="Helical" evidence="8">
    <location>
        <begin position="156"/>
        <end position="172"/>
    </location>
</feature>
<evidence type="ECO:0000256" key="8">
    <source>
        <dbReference type="SAM" id="Phobius"/>
    </source>
</evidence>
<feature type="transmembrane region" description="Helical" evidence="8">
    <location>
        <begin position="118"/>
        <end position="144"/>
    </location>
</feature>
<evidence type="ECO:0000259" key="9">
    <source>
        <dbReference type="Pfam" id="PF13231"/>
    </source>
</evidence>
<feature type="transmembrane region" description="Helical" evidence="8">
    <location>
        <begin position="19"/>
        <end position="37"/>
    </location>
</feature>
<dbReference type="InterPro" id="IPR050297">
    <property type="entry name" value="LipidA_mod_glycosyltrf_83"/>
</dbReference>
<feature type="transmembrane region" description="Helical" evidence="8">
    <location>
        <begin position="369"/>
        <end position="389"/>
    </location>
</feature>
<feature type="transmembrane region" description="Helical" evidence="8">
    <location>
        <begin position="216"/>
        <end position="234"/>
    </location>
</feature>
<dbReference type="RefSeq" id="WP_190907262.1">
    <property type="nucleotide sequence ID" value="NZ_JACJTQ010000020.1"/>
</dbReference>
<dbReference type="PANTHER" id="PTHR33908:SF11">
    <property type="entry name" value="MEMBRANE PROTEIN"/>
    <property type="match status" value="1"/>
</dbReference>
<feature type="transmembrane region" description="Helical" evidence="8">
    <location>
        <begin position="410"/>
        <end position="430"/>
    </location>
</feature>
<feature type="domain" description="Glycosyltransferase RgtA/B/C/D-like" evidence="9">
    <location>
        <begin position="105"/>
        <end position="263"/>
    </location>
</feature>
<feature type="transmembrane region" description="Helical" evidence="8">
    <location>
        <begin position="340"/>
        <end position="357"/>
    </location>
</feature>
<keyword evidence="7 8" id="KW-0472">Membrane</keyword>
<evidence type="ECO:0000256" key="1">
    <source>
        <dbReference type="ARBA" id="ARBA00004651"/>
    </source>
</evidence>
<feature type="transmembrane region" description="Helical" evidence="8">
    <location>
        <begin position="179"/>
        <end position="196"/>
    </location>
</feature>
<keyword evidence="11" id="KW-1185">Reference proteome</keyword>
<evidence type="ECO:0000256" key="7">
    <source>
        <dbReference type="ARBA" id="ARBA00023136"/>
    </source>
</evidence>
<evidence type="ECO:0000313" key="10">
    <source>
        <dbReference type="EMBL" id="MBD2692938.1"/>
    </source>
</evidence>
<keyword evidence="6 8" id="KW-1133">Transmembrane helix</keyword>
<keyword evidence="3" id="KW-0328">Glycosyltransferase</keyword>
<evidence type="ECO:0000256" key="3">
    <source>
        <dbReference type="ARBA" id="ARBA00022676"/>
    </source>
</evidence>
<sequence>MSINTIPKFLISNRDSLNIFKILCIALLIIGVFFRFANLDKKVYWGDETSTSSRIAGYTFQEIREKFSGSYSLGIEDIKQYQQLTSERTWVDVVKGLAAEEPQLPPVYFLSLRWWAQLFGTSVTAIRSFSALISLLAFPCIYWLCRELFESSTPAWTAVALIAISPFHLAYAQEARPQSLWIVTILLSSAALLRAIRVNTRWSWGIYTATLVLSLYTYMFSALVAIGHGIYVFLNGGFRFSKTVRAYLIAAVMGGLITVPWVIATVSSFTKLDQGTSWVKIKVPLGDLVRTWLLSVNRLFMDFNYNFTYRNSFFYFGITITTVLVGYAIYFLCRHTPKRTWSFILLLIIITALALVLPDLIGGGRRSGVARYLIPSFLGIQLAVAYLLASNLSLPAQKLWHRQLWNSLTLSLISVSIVSCFIFSQSRIWWNKYNSVPLPAIADVINQSPHPIFIGSLPWEFIDLIKTDIKMQSPQNPIPEEASDVFVMSRNYSDLILQNVLEQKPDYMVNKTKVWKDKVDPTYEFKIMLWNLVRKGTK</sequence>
<evidence type="ECO:0000256" key="5">
    <source>
        <dbReference type="ARBA" id="ARBA00022692"/>
    </source>
</evidence>
<name>A0ABR8J5K0_9NOST</name>
<evidence type="ECO:0000256" key="4">
    <source>
        <dbReference type="ARBA" id="ARBA00022679"/>
    </source>
</evidence>
<dbReference type="PANTHER" id="PTHR33908">
    <property type="entry name" value="MANNOSYLTRANSFERASE YKCB-RELATED"/>
    <property type="match status" value="1"/>
</dbReference>